<dbReference type="AlphaFoldDB" id="A0A7U2F7F6"/>
<evidence type="ECO:0000313" key="1">
    <source>
        <dbReference type="EMBL" id="QRD00143.1"/>
    </source>
</evidence>
<evidence type="ECO:0000313" key="2">
    <source>
        <dbReference type="Proteomes" id="UP000663193"/>
    </source>
</evidence>
<sequence length="62" mass="7244">MCVRSTTQDASEVALHHTPKARHSCAPFHSIIRAWSISLDFFIVQLHRYVRHHKLESTMVFL</sequence>
<dbReference type="EMBL" id="CP069032">
    <property type="protein sequence ID" value="QRD00143.1"/>
    <property type="molecule type" value="Genomic_DNA"/>
</dbReference>
<dbReference type="Proteomes" id="UP000663193">
    <property type="component" value="Chromosome 10"/>
</dbReference>
<accession>A0A7U2F7F6</accession>
<dbReference type="VEuPathDB" id="FungiDB:JI435_414630"/>
<proteinExistence type="predicted"/>
<name>A0A7U2F7F6_PHANO</name>
<reference evidence="2" key="1">
    <citation type="journal article" date="2021" name="BMC Genomics">
        <title>Chromosome-level genome assembly and manually-curated proteome of model necrotroph Parastagonospora nodorum Sn15 reveals a genome-wide trove of candidate effector homologs, and redundancy of virulence-related functions within an accessory chromosome.</title>
        <authorList>
            <person name="Bertazzoni S."/>
            <person name="Jones D.A.B."/>
            <person name="Phan H.T."/>
            <person name="Tan K.-C."/>
            <person name="Hane J.K."/>
        </authorList>
    </citation>
    <scope>NUCLEOTIDE SEQUENCE [LARGE SCALE GENOMIC DNA]</scope>
    <source>
        <strain evidence="2">SN15 / ATCC MYA-4574 / FGSC 10173)</strain>
    </source>
</reference>
<gene>
    <name evidence="1" type="ORF">JI435_414630</name>
</gene>
<keyword evidence="2" id="KW-1185">Reference proteome</keyword>
<organism evidence="1 2">
    <name type="scientific">Phaeosphaeria nodorum (strain SN15 / ATCC MYA-4574 / FGSC 10173)</name>
    <name type="common">Glume blotch fungus</name>
    <name type="synonym">Parastagonospora nodorum</name>
    <dbReference type="NCBI Taxonomy" id="321614"/>
    <lineage>
        <taxon>Eukaryota</taxon>
        <taxon>Fungi</taxon>
        <taxon>Dikarya</taxon>
        <taxon>Ascomycota</taxon>
        <taxon>Pezizomycotina</taxon>
        <taxon>Dothideomycetes</taxon>
        <taxon>Pleosporomycetidae</taxon>
        <taxon>Pleosporales</taxon>
        <taxon>Pleosporineae</taxon>
        <taxon>Phaeosphaeriaceae</taxon>
        <taxon>Parastagonospora</taxon>
    </lineage>
</organism>
<protein>
    <submittedName>
        <fullName evidence="1">Uncharacterized protein</fullName>
    </submittedName>
</protein>